<dbReference type="PANTHER" id="PTHR46438">
    <property type="entry name" value="ALPHA/BETA-HYDROLASES SUPERFAMILY PROTEIN"/>
    <property type="match status" value="1"/>
</dbReference>
<name>A0A2M8PDF9_9CHLR</name>
<evidence type="ECO:0000259" key="1">
    <source>
        <dbReference type="Pfam" id="PF12697"/>
    </source>
</evidence>
<dbReference type="InterPro" id="IPR000073">
    <property type="entry name" value="AB_hydrolase_1"/>
</dbReference>
<gene>
    <name evidence="2" type="ORF">CUN49_09850</name>
</gene>
<comment type="caution">
    <text evidence="2">The sequence shown here is derived from an EMBL/GenBank/DDBJ whole genome shotgun (WGS) entry which is preliminary data.</text>
</comment>
<keyword evidence="2" id="KW-0378">Hydrolase</keyword>
<organism evidence="2 3">
    <name type="scientific">Candidatus Thermofonsia Clade 1 bacterium</name>
    <dbReference type="NCBI Taxonomy" id="2364210"/>
    <lineage>
        <taxon>Bacteria</taxon>
        <taxon>Bacillati</taxon>
        <taxon>Chloroflexota</taxon>
        <taxon>Candidatus Thermofontia</taxon>
        <taxon>Candidatus Thermofonsia Clade 1</taxon>
    </lineage>
</organism>
<sequence length="337" mass="37759">MSVQPTERPATLPTALLGALTLGTAAALSWIAYSRFFINHHYPLPSALEAERRTFVSPTAGLLSYYRALPRDSNSHRPLVLIHSVNAAASAYEMRPIFEHYRGTRPIYALDLPGFGFSERSDRRYTPQLFSAAIADLLRTQIRTDQPVDIVALSLGCEFAAQVALDLPERVHALALISPTGLAGRRANSIQQAQRRGASEWLYRTFSFPLWSQALYDLLATRASIRFFLKQSFEGAPDEGLIAYAYATSHRRGARYAPLHFISGKLFSADILERVYLRLRVPTLAIYDQDAFTRFDALPSLLAQNACWRAVQIAPTRGLPHFERMAEVAQALDEFWA</sequence>
<dbReference type="PANTHER" id="PTHR46438:SF2">
    <property type="entry name" value="ALPHA_BETA-HYDROLASES SUPERFAMILY PROTEIN"/>
    <property type="match status" value="1"/>
</dbReference>
<reference evidence="2 3" key="1">
    <citation type="submission" date="2017-11" db="EMBL/GenBank/DDBJ databases">
        <title>Evolution of Phototrophy in the Chloroflexi Phylum Driven by Horizontal Gene Transfer.</title>
        <authorList>
            <person name="Ward L.M."/>
            <person name="Hemp J."/>
            <person name="Shih P.M."/>
            <person name="Mcglynn S.E."/>
            <person name="Fischer W."/>
        </authorList>
    </citation>
    <scope>NUCLEOTIDE SEQUENCE [LARGE SCALE GENOMIC DNA]</scope>
    <source>
        <strain evidence="2">JP3_13</strain>
    </source>
</reference>
<proteinExistence type="predicted"/>
<dbReference type="EMBL" id="PGTM01000135">
    <property type="protein sequence ID" value="PJF35583.1"/>
    <property type="molecule type" value="Genomic_DNA"/>
</dbReference>
<dbReference type="InterPro" id="IPR029058">
    <property type="entry name" value="AB_hydrolase_fold"/>
</dbReference>
<dbReference type="Gene3D" id="3.40.50.1820">
    <property type="entry name" value="alpha/beta hydrolase"/>
    <property type="match status" value="1"/>
</dbReference>
<dbReference type="GO" id="GO:0016787">
    <property type="term" value="F:hydrolase activity"/>
    <property type="evidence" value="ECO:0007669"/>
    <property type="project" value="UniProtKB-KW"/>
</dbReference>
<dbReference type="Pfam" id="PF12697">
    <property type="entry name" value="Abhydrolase_6"/>
    <property type="match status" value="1"/>
</dbReference>
<feature type="domain" description="AB hydrolase-1" evidence="1">
    <location>
        <begin position="79"/>
        <end position="331"/>
    </location>
</feature>
<dbReference type="AlphaFoldDB" id="A0A2M8PDF9"/>
<dbReference type="SUPFAM" id="SSF53474">
    <property type="entry name" value="alpha/beta-Hydrolases"/>
    <property type="match status" value="1"/>
</dbReference>
<dbReference type="Proteomes" id="UP000229681">
    <property type="component" value="Unassembled WGS sequence"/>
</dbReference>
<evidence type="ECO:0000313" key="3">
    <source>
        <dbReference type="Proteomes" id="UP000229681"/>
    </source>
</evidence>
<evidence type="ECO:0000313" key="2">
    <source>
        <dbReference type="EMBL" id="PJF35583.1"/>
    </source>
</evidence>
<accession>A0A2M8PDF9</accession>
<protein>
    <submittedName>
        <fullName evidence="2">Alpha/beta hydrolase</fullName>
    </submittedName>
</protein>